<dbReference type="InterPro" id="IPR051906">
    <property type="entry name" value="TolC-like"/>
</dbReference>
<keyword evidence="7" id="KW-0998">Cell outer membrane</keyword>
<dbReference type="PANTHER" id="PTHR30026:SF20">
    <property type="entry name" value="OUTER MEMBRANE PROTEIN TOLC"/>
    <property type="match status" value="1"/>
</dbReference>
<dbReference type="KEGG" id="tci:A7K98_05680"/>
<evidence type="ECO:0000313" key="11">
    <source>
        <dbReference type="Proteomes" id="UP000195814"/>
    </source>
</evidence>
<evidence type="ECO:0000256" key="4">
    <source>
        <dbReference type="ARBA" id="ARBA00022452"/>
    </source>
</evidence>
<dbReference type="GO" id="GO:0015562">
    <property type="term" value="F:efflux transmembrane transporter activity"/>
    <property type="evidence" value="ECO:0007669"/>
    <property type="project" value="InterPro"/>
</dbReference>
<keyword evidence="4" id="KW-1134">Transmembrane beta strand</keyword>
<reference evidence="10 11" key="1">
    <citation type="submission" date="2016-05" db="EMBL/GenBank/DDBJ databases">
        <title>Complete genome sequence of two 2,5-diketo-D-glunonic acid producing strain Tatumella citrea.</title>
        <authorList>
            <person name="Duan C."/>
            <person name="Yang J."/>
            <person name="Yang S."/>
        </authorList>
    </citation>
    <scope>NUCLEOTIDE SEQUENCE [LARGE SCALE GENOMIC DNA]</scope>
    <source>
        <strain evidence="9 10">ATCC 39140</strain>
        <strain evidence="8 11">DSM 13699</strain>
    </source>
</reference>
<accession>A0A1Y0L5L9</accession>
<sequence>MMKNRMLPSQQASYCLLVILACIQPVHALGITEAWQRALVNDPQYQSAIQASQAGKEQEFIGLAALLPKVVYDYQKSYHDSTVTSGNRSTERQYGSYVSSLSLRQPLLDYESWSVYRQGTAGAEQAKQLMRDQQQRLLLRLFNAYTAALYHAELNELVLQQQRVFTEQHQLNQRLYQAGEGTLTDILETEARINLACAEQIAAQNNLDLSLQELQLITGTAVTIEELTPLLKNPGLLLSESNGYPHWLALAIKHNAQLQALNYSLEVAKHEIEKQRAGHFPQASLVVSYRNTYSDGESNYHQRYDTGTVGIQISMPIFSGGGTAAATRRAQAQYQQAIHGKDLQNNEIRKQIRKQYHLLNSSRAKIAAYQLAERTQQTLIVATKSSVRGGERINQDVLNAELQLSSVQRDLSEARYSAVSAWLELHYYAGLVDGKVLQQLASLFERR</sequence>
<dbReference type="Gene3D" id="1.20.1600.10">
    <property type="entry name" value="Outer membrane efflux proteins (OEP)"/>
    <property type="match status" value="1"/>
</dbReference>
<organism evidence="8 11">
    <name type="scientific">Tatumella citrea</name>
    <name type="common">Pantoea citrea</name>
    <dbReference type="NCBI Taxonomy" id="53336"/>
    <lineage>
        <taxon>Bacteria</taxon>
        <taxon>Pseudomonadati</taxon>
        <taxon>Pseudomonadota</taxon>
        <taxon>Gammaproteobacteria</taxon>
        <taxon>Enterobacterales</taxon>
        <taxon>Erwiniaceae</taxon>
        <taxon>Tatumella</taxon>
    </lineage>
</organism>
<name>A0A1Y0L5L9_TATCI</name>
<evidence type="ECO:0000313" key="10">
    <source>
        <dbReference type="Proteomes" id="UP000195729"/>
    </source>
</evidence>
<evidence type="ECO:0000313" key="9">
    <source>
        <dbReference type="EMBL" id="ARU97359.1"/>
    </source>
</evidence>
<dbReference type="GO" id="GO:0015288">
    <property type="term" value="F:porin activity"/>
    <property type="evidence" value="ECO:0007669"/>
    <property type="project" value="TreeGrafter"/>
</dbReference>
<dbReference type="PROSITE" id="PS51257">
    <property type="entry name" value="PROKAR_LIPOPROTEIN"/>
    <property type="match status" value="1"/>
</dbReference>
<keyword evidence="6" id="KW-0472">Membrane</keyword>
<evidence type="ECO:0000313" key="8">
    <source>
        <dbReference type="EMBL" id="ARU93321.1"/>
    </source>
</evidence>
<dbReference type="EMBL" id="CP015581">
    <property type="protein sequence ID" value="ARU97359.1"/>
    <property type="molecule type" value="Genomic_DNA"/>
</dbReference>
<dbReference type="GO" id="GO:1990281">
    <property type="term" value="C:efflux pump complex"/>
    <property type="evidence" value="ECO:0007669"/>
    <property type="project" value="TreeGrafter"/>
</dbReference>
<evidence type="ECO:0000256" key="6">
    <source>
        <dbReference type="ARBA" id="ARBA00023136"/>
    </source>
</evidence>
<dbReference type="PANTHER" id="PTHR30026">
    <property type="entry name" value="OUTER MEMBRANE PROTEIN TOLC"/>
    <property type="match status" value="1"/>
</dbReference>
<keyword evidence="10" id="KW-1185">Reference proteome</keyword>
<gene>
    <name evidence="8" type="ORF">A7K98_05680</name>
    <name evidence="9" type="ORF">A7K99_05680</name>
</gene>
<protein>
    <submittedName>
        <fullName evidence="8">Peptidase</fullName>
    </submittedName>
</protein>
<evidence type="ECO:0000256" key="7">
    <source>
        <dbReference type="ARBA" id="ARBA00023237"/>
    </source>
</evidence>
<dbReference type="SUPFAM" id="SSF56954">
    <property type="entry name" value="Outer membrane efflux proteins (OEP)"/>
    <property type="match status" value="1"/>
</dbReference>
<dbReference type="EMBL" id="CP015579">
    <property type="protein sequence ID" value="ARU93321.1"/>
    <property type="molecule type" value="Genomic_DNA"/>
</dbReference>
<dbReference type="Proteomes" id="UP000195729">
    <property type="component" value="Chromosome"/>
</dbReference>
<comment type="similarity">
    <text evidence="2">Belongs to the outer membrane factor (OMF) (TC 1.B.17) family.</text>
</comment>
<evidence type="ECO:0000256" key="2">
    <source>
        <dbReference type="ARBA" id="ARBA00007613"/>
    </source>
</evidence>
<evidence type="ECO:0000256" key="3">
    <source>
        <dbReference type="ARBA" id="ARBA00022448"/>
    </source>
</evidence>
<dbReference type="NCBIfam" id="TIGR01844">
    <property type="entry name" value="type_I_sec_TolC"/>
    <property type="match status" value="1"/>
</dbReference>
<dbReference type="Pfam" id="PF02321">
    <property type="entry name" value="OEP"/>
    <property type="match status" value="2"/>
</dbReference>
<comment type="subcellular location">
    <subcellularLocation>
        <location evidence="1">Cell outer membrane</location>
    </subcellularLocation>
</comment>
<proteinExistence type="inferred from homology"/>
<dbReference type="InterPro" id="IPR003423">
    <property type="entry name" value="OMP_efflux"/>
</dbReference>
<dbReference type="RefSeq" id="WP_087487694.1">
    <property type="nucleotide sequence ID" value="NZ_CP015579.1"/>
</dbReference>
<dbReference type="InterPro" id="IPR010130">
    <property type="entry name" value="T1SS_OMP_TolC"/>
</dbReference>
<dbReference type="Proteomes" id="UP000195814">
    <property type="component" value="Chromosome"/>
</dbReference>
<keyword evidence="3" id="KW-0813">Transport</keyword>
<keyword evidence="5" id="KW-0812">Transmembrane</keyword>
<evidence type="ECO:0000256" key="1">
    <source>
        <dbReference type="ARBA" id="ARBA00004442"/>
    </source>
</evidence>
<dbReference type="GO" id="GO:0009279">
    <property type="term" value="C:cell outer membrane"/>
    <property type="evidence" value="ECO:0007669"/>
    <property type="project" value="UniProtKB-SubCell"/>
</dbReference>
<dbReference type="AlphaFoldDB" id="A0A1Y0L5L9"/>
<dbReference type="OrthoDB" id="9813458at2"/>
<evidence type="ECO:0000256" key="5">
    <source>
        <dbReference type="ARBA" id="ARBA00022692"/>
    </source>
</evidence>